<keyword evidence="2" id="KW-1185">Reference proteome</keyword>
<accession>A0ACC1SWK7</accession>
<proteinExistence type="predicted"/>
<name>A0ACC1SWK7_9HYPO</name>
<evidence type="ECO:0000313" key="1">
    <source>
        <dbReference type="EMBL" id="KAJ3547988.1"/>
    </source>
</evidence>
<reference evidence="1" key="1">
    <citation type="submission" date="2022-08" db="EMBL/GenBank/DDBJ databases">
        <title>Genome Sequence of Fusarium decemcellulare.</title>
        <authorList>
            <person name="Buettner E."/>
        </authorList>
    </citation>
    <scope>NUCLEOTIDE SEQUENCE</scope>
    <source>
        <strain evidence="1">Babe19</strain>
    </source>
</reference>
<evidence type="ECO:0000313" key="2">
    <source>
        <dbReference type="Proteomes" id="UP001148629"/>
    </source>
</evidence>
<organism evidence="1 2">
    <name type="scientific">Fusarium decemcellulare</name>
    <dbReference type="NCBI Taxonomy" id="57161"/>
    <lineage>
        <taxon>Eukaryota</taxon>
        <taxon>Fungi</taxon>
        <taxon>Dikarya</taxon>
        <taxon>Ascomycota</taxon>
        <taxon>Pezizomycotina</taxon>
        <taxon>Sordariomycetes</taxon>
        <taxon>Hypocreomycetidae</taxon>
        <taxon>Hypocreales</taxon>
        <taxon>Nectriaceae</taxon>
        <taxon>Fusarium</taxon>
        <taxon>Fusarium decemcellulare species complex</taxon>
    </lineage>
</organism>
<sequence length="867" mass="93799">MSSDRESGQPSSSGRKRGGARPPDPHLKASSISGSVSSLPSHFSLLSEEAPQGSSRKEAMCIRSTFFVNVDWRMGSTLATATNIVGQMYVECLEPADRIHPYPIVLIHGDFHTGQTTKPDGQPGWASYFLNQGFQVYIVDLPPSGRSNFLTSAHFIHRDIGQNSHSITAAFVESELTAPEKLSCDNPQPKHDRALLHDKWPGTGQRGDPIFAKYCASLTTLHLNKIERQSLAQNALQALLQHVGKSVLISEGTGSNMAWLATDVEPGLVAGVIAVEPAGPPFGTAKPRLGNPNRTYTQFIQRDKNNRIYGLTDIPLTYDPPTHPHEGFDQPAREPLDIERILRPDQLGACFMQKRLEGGESTTSPEDRAAELVAPAGSVRQLTNLKKVPQAVVTAHASSHMQYDWATASFMIQAGVDVDWIRLEEQKILGNGHLMFLETNSDQIARVLVNWIARKTVPETFCLIRQDHLTPPEPRAVSISDNQSSSKVRSVQPRPQSINSSGSQATDEDPAASQPVSTPQLPTKRTSKQSQGKSSEHEDSVNANNKRPAAPSSGQTTVGAESQSSSDYSGTGWGQSQKRPRIQALAASSPSPAPSPHLPQSTPDLPQPSPNMPNQRAPTAQMVAPSQDRNPSSEQPIPDLAMMRPSHPGGGPPQLRQQPNSNTGAPIPIPSLGHNIAFPHPKPFPNRPSNLYEHLPIGAKYNTMVRDTDNHPGFGPPRTVARFEHRSGTAEASIASIACNNQARVAYNYPPVAVAQQLYSPIQNPQNLRRPSLNQAPKASQRGQRQKQQPSTPSGEIIQSSGNRGPRTPSVPPSDSGESANHLRRCFEHDSPQPHPPAPRVSSDAVSSNASVASPAVPKPGQKRASK</sequence>
<comment type="caution">
    <text evidence="1">The sequence shown here is derived from an EMBL/GenBank/DDBJ whole genome shotgun (WGS) entry which is preliminary data.</text>
</comment>
<gene>
    <name evidence="1" type="ORF">NM208_g1226</name>
</gene>
<dbReference type="EMBL" id="JANRMS010000061">
    <property type="protein sequence ID" value="KAJ3547988.1"/>
    <property type="molecule type" value="Genomic_DNA"/>
</dbReference>
<protein>
    <submittedName>
        <fullName evidence="1">Uncharacterized protein</fullName>
    </submittedName>
</protein>
<dbReference type="Proteomes" id="UP001148629">
    <property type="component" value="Unassembled WGS sequence"/>
</dbReference>